<dbReference type="Pfam" id="PF00933">
    <property type="entry name" value="Glyco_hydro_3"/>
    <property type="match status" value="1"/>
</dbReference>
<dbReference type="PRINTS" id="PR00133">
    <property type="entry name" value="GLHYDRLASE3"/>
</dbReference>
<dbReference type="AlphaFoldDB" id="A0A1H6JM57"/>
<feature type="domain" description="Fibronectin type III-like" evidence="5">
    <location>
        <begin position="308"/>
        <end position="384"/>
    </location>
</feature>
<protein>
    <submittedName>
        <fullName evidence="6">Beta-glucosidase</fullName>
    </submittedName>
</protein>
<dbReference type="Gene3D" id="3.40.50.1700">
    <property type="entry name" value="Glycoside hydrolase family 3 C-terminal domain"/>
    <property type="match status" value="1"/>
</dbReference>
<dbReference type="Gene3D" id="2.60.40.10">
    <property type="entry name" value="Immunoglobulins"/>
    <property type="match status" value="1"/>
</dbReference>
<keyword evidence="4" id="KW-0326">Glycosidase</keyword>
<reference evidence="6 7" key="1">
    <citation type="submission" date="2016-10" db="EMBL/GenBank/DDBJ databases">
        <authorList>
            <person name="de Groot N.N."/>
        </authorList>
    </citation>
    <scope>NUCLEOTIDE SEQUENCE [LARGE SCALE GENOMIC DNA]</scope>
    <source>
        <strain evidence="6 7">YAD2003</strain>
    </source>
</reference>
<evidence type="ECO:0000256" key="4">
    <source>
        <dbReference type="RuleBase" id="RU361161"/>
    </source>
</evidence>
<dbReference type="Pfam" id="PF14310">
    <property type="entry name" value="Fn3-like"/>
    <property type="match status" value="1"/>
</dbReference>
<evidence type="ECO:0000313" key="7">
    <source>
        <dbReference type="Proteomes" id="UP000183190"/>
    </source>
</evidence>
<dbReference type="InterPro" id="IPR036881">
    <property type="entry name" value="Glyco_hydro_3_C_sf"/>
</dbReference>
<evidence type="ECO:0000313" key="6">
    <source>
        <dbReference type="EMBL" id="SEH60835.1"/>
    </source>
</evidence>
<accession>A0A1H6JM57</accession>
<dbReference type="Pfam" id="PF01915">
    <property type="entry name" value="Glyco_hydro_3_C"/>
    <property type="match status" value="1"/>
</dbReference>
<dbReference type="SUPFAM" id="SSF52279">
    <property type="entry name" value="Beta-D-glucan exohydrolase, C-terminal domain"/>
    <property type="match status" value="1"/>
</dbReference>
<comment type="similarity">
    <text evidence="1 4">Belongs to the glycosyl hydrolase 3 family.</text>
</comment>
<dbReference type="Proteomes" id="UP000183190">
    <property type="component" value="Unassembled WGS sequence"/>
</dbReference>
<dbReference type="SUPFAM" id="SSF51445">
    <property type="entry name" value="(Trans)glycosidases"/>
    <property type="match status" value="1"/>
</dbReference>
<dbReference type="InterPro" id="IPR017853">
    <property type="entry name" value="GH"/>
</dbReference>
<dbReference type="InterPro" id="IPR050288">
    <property type="entry name" value="Cellulose_deg_GH3"/>
</dbReference>
<dbReference type="InterPro" id="IPR002772">
    <property type="entry name" value="Glyco_hydro_3_C"/>
</dbReference>
<evidence type="ECO:0000256" key="3">
    <source>
        <dbReference type="ARBA" id="ARBA00023277"/>
    </source>
</evidence>
<dbReference type="InterPro" id="IPR036962">
    <property type="entry name" value="Glyco_hydro_3_N_sf"/>
</dbReference>
<dbReference type="GO" id="GO:0004553">
    <property type="term" value="F:hydrolase activity, hydrolyzing O-glycosyl compounds"/>
    <property type="evidence" value="ECO:0007669"/>
    <property type="project" value="InterPro"/>
</dbReference>
<evidence type="ECO:0000259" key="5">
    <source>
        <dbReference type="SMART" id="SM01217"/>
    </source>
</evidence>
<keyword evidence="2 4" id="KW-0378">Hydrolase</keyword>
<dbReference type="RefSeq" id="WP_074716404.1">
    <property type="nucleotide sequence ID" value="NZ_FNWV01000005.1"/>
</dbReference>
<dbReference type="InterPro" id="IPR026891">
    <property type="entry name" value="Fn3-like"/>
</dbReference>
<dbReference type="OrthoDB" id="98455at2"/>
<proteinExistence type="inferred from homology"/>
<evidence type="ECO:0000256" key="2">
    <source>
        <dbReference type="ARBA" id="ARBA00022801"/>
    </source>
</evidence>
<dbReference type="InterPro" id="IPR013783">
    <property type="entry name" value="Ig-like_fold"/>
</dbReference>
<keyword evidence="3" id="KW-0119">Carbohydrate metabolism</keyword>
<evidence type="ECO:0000256" key="1">
    <source>
        <dbReference type="ARBA" id="ARBA00005336"/>
    </source>
</evidence>
<dbReference type="InterPro" id="IPR001764">
    <property type="entry name" value="Glyco_hydro_3_N"/>
</dbReference>
<dbReference type="EMBL" id="FNWV01000005">
    <property type="protein sequence ID" value="SEH60835.1"/>
    <property type="molecule type" value="Genomic_DNA"/>
</dbReference>
<dbReference type="GO" id="GO:0005975">
    <property type="term" value="P:carbohydrate metabolic process"/>
    <property type="evidence" value="ECO:0007669"/>
    <property type="project" value="InterPro"/>
</dbReference>
<name>A0A1H6JM57_RUMFL</name>
<dbReference type="PANTHER" id="PTHR42715:SF10">
    <property type="entry name" value="BETA-GLUCOSIDASE"/>
    <property type="match status" value="1"/>
</dbReference>
<organism evidence="6 7">
    <name type="scientific">Ruminococcus flavefaciens</name>
    <dbReference type="NCBI Taxonomy" id="1265"/>
    <lineage>
        <taxon>Bacteria</taxon>
        <taxon>Bacillati</taxon>
        <taxon>Bacillota</taxon>
        <taxon>Clostridia</taxon>
        <taxon>Eubacteriales</taxon>
        <taxon>Oscillospiraceae</taxon>
        <taxon>Ruminococcus</taxon>
    </lineage>
</organism>
<dbReference type="PANTHER" id="PTHR42715">
    <property type="entry name" value="BETA-GLUCOSIDASE"/>
    <property type="match status" value="1"/>
</dbReference>
<dbReference type="Gene3D" id="3.20.20.300">
    <property type="entry name" value="Glycoside hydrolase, family 3, N-terminal domain"/>
    <property type="match status" value="1"/>
</dbReference>
<sequence>MKRVLDWNKYIEKAVQTVSEGIVMLENNDALPLKADDAVSVFGRIQLHYYKSGTGSGGMVNVSKVTGIVDGLLEAGVNVDQELLGIYRKWDEENPFDQGSGWGGEPWSQKEMPLDDEIVKKSASVSNKAIVIIGRTAGEEQDARIEAGSYLLTETEKDMLKKVRSYFKKVIVLLNVGGLIDLEEIMECKPDALLYVWQGGMIGGTGTADVLVGKVSPSGKLPDTIAYKVTDYPSDKYFGDKKCDHYTEDIFVGYRWFETFAKDRVLYPFGYGLSYTSFDIVFEKAEKSENSIIFTVKVTNTGNYKGKEVVQVYCEAPQGKLGKAARVLCGFAKTKELTPNESDIVTIKVSERDFASYDDSGITGKRFCWLLESGTYRFYIGSDARSASLAYIFDISEDKVIEKCSQVLAPVTEFERIKASETDNGIVYSMEKAPVSEVDEAKRIAERIPKEIEYSGNKGIKLADVLSGKNSMNEFIAQLNNYDLSCIIRGEGMGSPRVTAGTASAFGGVSDALTGFGIPAGCCSDGPSGMRLDCGTKAFSLPNGTLIASTFNTELAEELFEFTGTEMIANKVDCLLGPGMNIHRHPLNGRNFEYFSEDPFLTGKMAAAELKGLHKVGVTGTIKHFCANNQETNRHFLDSVVSERALREIYLKSFEIAVKEGKADSIMTTYGAINGLWTAGNFDLNTVILREEWGFEGFTMTDWWANVNYRGGEPKRNFYAPMTKAQNDVYMVCSDSSCIDEDIEKALKDGSLTRGELQRNAANILGFILHTHAMKRMIGDEDTVEIINRDSDVDNSDEPVVFHELNKKAKIDLTGVKSVMGTNYSFALKVKTEGWYKMTITASSEQSPLAQIPVTVFAMGTAVGTFTWSGTDGKPVSFTLEMPIFSRFTAIRLYFAQNGLDLHSVEFELVKTVENMDIAFAAEE</sequence>
<dbReference type="InterPro" id="IPR019800">
    <property type="entry name" value="Glyco_hydro_3_AS"/>
</dbReference>
<gene>
    <name evidence="6" type="ORF">SAMN02910265_01697</name>
</gene>
<dbReference type="PROSITE" id="PS00775">
    <property type="entry name" value="GLYCOSYL_HYDROL_F3"/>
    <property type="match status" value="1"/>
</dbReference>
<dbReference type="SMART" id="SM01217">
    <property type="entry name" value="Fn3_like"/>
    <property type="match status" value="1"/>
</dbReference>